<sequence>MQNENRPEGRKATDAAFHQKKKKKSKGCIDCRVFVSGDAARCGPCALKASEREIKRREEEFAAEFAALEEAAALKGVAPIHVILDSRPVVRGESAELGPDGAKVWFRSGWVKGV</sequence>
<evidence type="ECO:0000313" key="2">
    <source>
        <dbReference type="EMBL" id="PNH05014.1"/>
    </source>
</evidence>
<feature type="compositionally biased region" description="Basic and acidic residues" evidence="1">
    <location>
        <begin position="1"/>
        <end position="13"/>
    </location>
</feature>
<name>A0A2J7ZXL4_9CHLO</name>
<accession>A0A2J7ZXL4</accession>
<feature type="region of interest" description="Disordered" evidence="1">
    <location>
        <begin position="1"/>
        <end position="25"/>
    </location>
</feature>
<organism evidence="2 3">
    <name type="scientific">Tetrabaena socialis</name>
    <dbReference type="NCBI Taxonomy" id="47790"/>
    <lineage>
        <taxon>Eukaryota</taxon>
        <taxon>Viridiplantae</taxon>
        <taxon>Chlorophyta</taxon>
        <taxon>core chlorophytes</taxon>
        <taxon>Chlorophyceae</taxon>
        <taxon>CS clade</taxon>
        <taxon>Chlamydomonadales</taxon>
        <taxon>Tetrabaenaceae</taxon>
        <taxon>Tetrabaena</taxon>
    </lineage>
</organism>
<protein>
    <submittedName>
        <fullName evidence="2">Uncharacterized protein</fullName>
    </submittedName>
</protein>
<evidence type="ECO:0000313" key="3">
    <source>
        <dbReference type="Proteomes" id="UP000236333"/>
    </source>
</evidence>
<dbReference type="AlphaFoldDB" id="A0A2J7ZXL4"/>
<dbReference type="EMBL" id="PGGS01000341">
    <property type="protein sequence ID" value="PNH05014.1"/>
    <property type="molecule type" value="Genomic_DNA"/>
</dbReference>
<evidence type="ECO:0000256" key="1">
    <source>
        <dbReference type="SAM" id="MobiDB-lite"/>
    </source>
</evidence>
<keyword evidence="3" id="KW-1185">Reference proteome</keyword>
<gene>
    <name evidence="2" type="ORF">TSOC_008741</name>
</gene>
<comment type="caution">
    <text evidence="2">The sequence shown here is derived from an EMBL/GenBank/DDBJ whole genome shotgun (WGS) entry which is preliminary data.</text>
</comment>
<reference evidence="2 3" key="1">
    <citation type="journal article" date="2017" name="Mol. Biol. Evol.">
        <title>The 4-celled Tetrabaena socialis nuclear genome reveals the essential components for genetic control of cell number at the origin of multicellularity in the volvocine lineage.</title>
        <authorList>
            <person name="Featherston J."/>
            <person name="Arakaki Y."/>
            <person name="Hanschen E.R."/>
            <person name="Ferris P.J."/>
            <person name="Michod R.E."/>
            <person name="Olson B.J.S.C."/>
            <person name="Nozaki H."/>
            <person name="Durand P.M."/>
        </authorList>
    </citation>
    <scope>NUCLEOTIDE SEQUENCE [LARGE SCALE GENOMIC DNA]</scope>
    <source>
        <strain evidence="2 3">NIES-571</strain>
    </source>
</reference>
<proteinExistence type="predicted"/>
<dbReference type="Proteomes" id="UP000236333">
    <property type="component" value="Unassembled WGS sequence"/>
</dbReference>